<comment type="caution">
    <text evidence="4">The sequence shown here is derived from an EMBL/GenBank/DDBJ whole genome shotgun (WGS) entry which is preliminary data.</text>
</comment>
<dbReference type="Gene3D" id="1.10.3210.10">
    <property type="entry name" value="Hypothetical protein af1432"/>
    <property type="match status" value="1"/>
</dbReference>
<dbReference type="PATRIC" id="fig|476652.3.peg.2862"/>
<evidence type="ECO:0000259" key="3">
    <source>
        <dbReference type="Pfam" id="PF13023"/>
    </source>
</evidence>
<dbReference type="PANTHER" id="PTHR11845">
    <property type="entry name" value="5'-DEOXYNUCLEOTIDASE HDDC2"/>
    <property type="match status" value="1"/>
</dbReference>
<keyword evidence="1" id="KW-0479">Metal-binding</keyword>
<dbReference type="GO" id="GO:0002953">
    <property type="term" value="F:5'-deoxynucleotidase activity"/>
    <property type="evidence" value="ECO:0007669"/>
    <property type="project" value="InterPro"/>
</dbReference>
<evidence type="ECO:0000256" key="1">
    <source>
        <dbReference type="ARBA" id="ARBA00022723"/>
    </source>
</evidence>
<dbReference type="InterPro" id="IPR006674">
    <property type="entry name" value="HD_domain"/>
</dbReference>
<dbReference type="SUPFAM" id="SSF109604">
    <property type="entry name" value="HD-domain/PDEase-like"/>
    <property type="match status" value="1"/>
</dbReference>
<keyword evidence="2" id="KW-0378">Hydrolase</keyword>
<dbReference type="GO" id="GO:0046872">
    <property type="term" value="F:metal ion binding"/>
    <property type="evidence" value="ECO:0007669"/>
    <property type="project" value="UniProtKB-KW"/>
</dbReference>
<proteinExistence type="predicted"/>
<dbReference type="Pfam" id="PF13023">
    <property type="entry name" value="HD_3"/>
    <property type="match status" value="1"/>
</dbReference>
<keyword evidence="5" id="KW-1185">Reference proteome</keyword>
<dbReference type="GO" id="GO:0005737">
    <property type="term" value="C:cytoplasm"/>
    <property type="evidence" value="ECO:0007669"/>
    <property type="project" value="TreeGrafter"/>
</dbReference>
<dbReference type="AlphaFoldDB" id="A0A0J1FPD7"/>
<sequence>MQNKRLEDQVKFIVEIDRLKRIFRQNVVIGTTEQENDAEHSWHMAVMAILLSEYASEEINILRVLKMILIHDLVEIHAGDTFCYDEKGNIDKFEREQKSANQLFYLLPSDQAEEIMDLWHEFEAMHTPESQFAASLDRLQPLLLNYNTNGHTWKKPGVTSEKVLKRNSVLENPVPQLWELAKEIIEDSINKGYLKK</sequence>
<dbReference type="STRING" id="476652.DEAC_c27340"/>
<evidence type="ECO:0000256" key="2">
    <source>
        <dbReference type="ARBA" id="ARBA00022801"/>
    </source>
</evidence>
<evidence type="ECO:0000313" key="5">
    <source>
        <dbReference type="Proteomes" id="UP000036356"/>
    </source>
</evidence>
<evidence type="ECO:0000313" key="4">
    <source>
        <dbReference type="EMBL" id="KLU65182.1"/>
    </source>
</evidence>
<name>A0A0J1FPD7_9FIRM</name>
<dbReference type="Proteomes" id="UP000036356">
    <property type="component" value="Unassembled WGS sequence"/>
</dbReference>
<gene>
    <name evidence="4" type="ORF">DEAC_c27340</name>
</gene>
<reference evidence="4 5" key="1">
    <citation type="submission" date="2015-06" db="EMBL/GenBank/DDBJ databases">
        <title>Draft genome of the moderately acidophilic sulfate reducer Candidatus Desulfosporosinus acididurans strain M1.</title>
        <authorList>
            <person name="Poehlein A."/>
            <person name="Petzsch P."/>
            <person name="Johnson B.D."/>
            <person name="Schloemann M."/>
            <person name="Daniel R."/>
            <person name="Muehling M."/>
        </authorList>
    </citation>
    <scope>NUCLEOTIDE SEQUENCE [LARGE SCALE GENOMIC DNA]</scope>
    <source>
        <strain evidence="4 5">M1</strain>
    </source>
</reference>
<dbReference type="EMBL" id="LDZY01000009">
    <property type="protein sequence ID" value="KLU65182.1"/>
    <property type="molecule type" value="Genomic_DNA"/>
</dbReference>
<accession>A0A0J1FPD7</accession>
<dbReference type="RefSeq" id="WP_047810575.1">
    <property type="nucleotide sequence ID" value="NZ_LDZY01000009.1"/>
</dbReference>
<protein>
    <recommendedName>
        <fullName evidence="3">HD domain-containing protein</fullName>
    </recommendedName>
</protein>
<dbReference type="InterPro" id="IPR039356">
    <property type="entry name" value="YfbR/HDDC2"/>
</dbReference>
<dbReference type="PANTHER" id="PTHR11845:SF13">
    <property type="entry name" value="5'-DEOXYNUCLEOTIDASE HDDC2"/>
    <property type="match status" value="1"/>
</dbReference>
<feature type="domain" description="HD" evidence="3">
    <location>
        <begin position="16"/>
        <end position="178"/>
    </location>
</feature>
<organism evidence="4 5">
    <name type="scientific">Desulfosporosinus acididurans</name>
    <dbReference type="NCBI Taxonomy" id="476652"/>
    <lineage>
        <taxon>Bacteria</taxon>
        <taxon>Bacillati</taxon>
        <taxon>Bacillota</taxon>
        <taxon>Clostridia</taxon>
        <taxon>Eubacteriales</taxon>
        <taxon>Desulfitobacteriaceae</taxon>
        <taxon>Desulfosporosinus</taxon>
    </lineage>
</organism>